<name>A0A316TK02_9ACTN</name>
<evidence type="ECO:0000313" key="1">
    <source>
        <dbReference type="EMBL" id="PWN04810.1"/>
    </source>
</evidence>
<reference evidence="1 2" key="1">
    <citation type="submission" date="2018-05" db="EMBL/GenBank/DDBJ databases">
        <title>Nocardioides silvaticus genome.</title>
        <authorList>
            <person name="Li C."/>
            <person name="Wang G."/>
        </authorList>
    </citation>
    <scope>NUCLEOTIDE SEQUENCE [LARGE SCALE GENOMIC DNA]</scope>
    <source>
        <strain evidence="1 2">CCTCC AB 2018079</strain>
    </source>
</reference>
<dbReference type="Proteomes" id="UP000245507">
    <property type="component" value="Unassembled WGS sequence"/>
</dbReference>
<dbReference type="EMBL" id="QGDD01000001">
    <property type="protein sequence ID" value="PWN04810.1"/>
    <property type="molecule type" value="Genomic_DNA"/>
</dbReference>
<accession>A0A316TK02</accession>
<proteinExistence type="predicted"/>
<comment type="caution">
    <text evidence="1">The sequence shown here is derived from an EMBL/GenBank/DDBJ whole genome shotgun (WGS) entry which is preliminary data.</text>
</comment>
<sequence length="121" mass="12956">MDDRVIFDARASVLADLQARGVANAVTVSALDEACSQRRWWLEQWAEGVDYVGGLIAQDVQDALVDLHGRTDLAGLWPVCRQCGDAPLHALHIEPDLGGPDPAWVCEESGTVVAQLGHLGG</sequence>
<dbReference type="AlphaFoldDB" id="A0A316TK02"/>
<keyword evidence="2" id="KW-1185">Reference proteome</keyword>
<gene>
    <name evidence="1" type="ORF">DJ010_04165</name>
</gene>
<evidence type="ECO:0000313" key="2">
    <source>
        <dbReference type="Proteomes" id="UP000245507"/>
    </source>
</evidence>
<organism evidence="1 2">
    <name type="scientific">Nocardioides silvaticus</name>
    <dbReference type="NCBI Taxonomy" id="2201891"/>
    <lineage>
        <taxon>Bacteria</taxon>
        <taxon>Bacillati</taxon>
        <taxon>Actinomycetota</taxon>
        <taxon>Actinomycetes</taxon>
        <taxon>Propionibacteriales</taxon>
        <taxon>Nocardioidaceae</taxon>
        <taxon>Nocardioides</taxon>
    </lineage>
</organism>
<dbReference type="RefSeq" id="WP_109692314.1">
    <property type="nucleotide sequence ID" value="NZ_QGDD01000001.1"/>
</dbReference>
<dbReference type="OrthoDB" id="5190667at2"/>
<protein>
    <submittedName>
        <fullName evidence="1">Uncharacterized protein</fullName>
    </submittedName>
</protein>